<reference evidence="1 2" key="1">
    <citation type="submission" date="2024-06" db="EMBL/GenBank/DDBJ databases">
        <title>The draft genome of Grus japonensis, version 3.</title>
        <authorList>
            <person name="Nabeshima K."/>
            <person name="Suzuki S."/>
            <person name="Onuma M."/>
        </authorList>
    </citation>
    <scope>NUCLEOTIDE SEQUENCE [LARGE SCALE GENOMIC DNA]</scope>
    <source>
        <strain evidence="1 2">451A</strain>
    </source>
</reference>
<evidence type="ECO:0000313" key="1">
    <source>
        <dbReference type="EMBL" id="GAB0197235.1"/>
    </source>
</evidence>
<sequence>MKDLGSKDKQTMLDMIMSRDLQKRCSKRGDGQARQAIVFCSIKNMREQDEIGFAKARISSVVIVIEEDDNDSLSNCVSHDRGQKWQYFREAMQKRVARVQHRLEA</sequence>
<evidence type="ECO:0000313" key="2">
    <source>
        <dbReference type="Proteomes" id="UP001623348"/>
    </source>
</evidence>
<dbReference type="Proteomes" id="UP001623348">
    <property type="component" value="Unassembled WGS sequence"/>
</dbReference>
<name>A0ABC9XJL3_GRUJA</name>
<keyword evidence="2" id="KW-1185">Reference proteome</keyword>
<protein>
    <submittedName>
        <fullName evidence="1">Uncharacterized protein</fullName>
    </submittedName>
</protein>
<accession>A0ABC9XJL3</accession>
<organism evidence="1 2">
    <name type="scientific">Grus japonensis</name>
    <name type="common">Japanese crane</name>
    <name type="synonym">Red-crowned crane</name>
    <dbReference type="NCBI Taxonomy" id="30415"/>
    <lineage>
        <taxon>Eukaryota</taxon>
        <taxon>Metazoa</taxon>
        <taxon>Chordata</taxon>
        <taxon>Craniata</taxon>
        <taxon>Vertebrata</taxon>
        <taxon>Euteleostomi</taxon>
        <taxon>Archelosauria</taxon>
        <taxon>Archosauria</taxon>
        <taxon>Dinosauria</taxon>
        <taxon>Saurischia</taxon>
        <taxon>Theropoda</taxon>
        <taxon>Coelurosauria</taxon>
        <taxon>Aves</taxon>
        <taxon>Neognathae</taxon>
        <taxon>Neoaves</taxon>
        <taxon>Gruiformes</taxon>
        <taxon>Gruidae</taxon>
        <taxon>Grus</taxon>
    </lineage>
</organism>
<dbReference type="AlphaFoldDB" id="A0ABC9XJL3"/>
<proteinExistence type="predicted"/>
<gene>
    <name evidence="1" type="ORF">GRJ2_002188800</name>
</gene>
<dbReference type="EMBL" id="BAAFJT010000017">
    <property type="protein sequence ID" value="GAB0197235.1"/>
    <property type="molecule type" value="Genomic_DNA"/>
</dbReference>
<comment type="caution">
    <text evidence="1">The sequence shown here is derived from an EMBL/GenBank/DDBJ whole genome shotgun (WGS) entry which is preliminary data.</text>
</comment>